<evidence type="ECO:0000256" key="2">
    <source>
        <dbReference type="SAM" id="SignalP"/>
    </source>
</evidence>
<dbReference type="Pfam" id="PF00657">
    <property type="entry name" value="Lipase_GDSL"/>
    <property type="match status" value="2"/>
</dbReference>
<evidence type="ECO:0000313" key="5">
    <source>
        <dbReference type="Proteomes" id="UP000279799"/>
    </source>
</evidence>
<dbReference type="PANTHER" id="PTHR45642:SF139">
    <property type="entry name" value="SGNH HYDROLASE-TYPE ESTERASE DOMAIN-CONTAINING PROTEIN"/>
    <property type="match status" value="1"/>
</dbReference>
<feature type="signal peptide" evidence="2">
    <location>
        <begin position="1"/>
        <end position="20"/>
    </location>
</feature>
<evidence type="ECO:0000256" key="1">
    <source>
        <dbReference type="ARBA" id="ARBA00022729"/>
    </source>
</evidence>
<dbReference type="KEGG" id="adp:NCTC12871_01299"/>
<dbReference type="GO" id="GO:0004806">
    <property type="term" value="F:triacylglycerol lipase activity"/>
    <property type="evidence" value="ECO:0007669"/>
    <property type="project" value="UniProtKB-EC"/>
</dbReference>
<dbReference type="InterPro" id="IPR005546">
    <property type="entry name" value="Autotransporte_beta"/>
</dbReference>
<name>A0A448TV55_9PAST</name>
<dbReference type="Proteomes" id="UP000279799">
    <property type="component" value="Chromosome"/>
</dbReference>
<evidence type="ECO:0000313" key="4">
    <source>
        <dbReference type="EMBL" id="VEJ09812.1"/>
    </source>
</evidence>
<dbReference type="Gene3D" id="3.40.50.1110">
    <property type="entry name" value="SGNH hydrolase"/>
    <property type="match status" value="1"/>
</dbReference>
<organism evidence="4 5">
    <name type="scientific">Actinobacillus delphinicola</name>
    <dbReference type="NCBI Taxonomy" id="51161"/>
    <lineage>
        <taxon>Bacteria</taxon>
        <taxon>Pseudomonadati</taxon>
        <taxon>Pseudomonadota</taxon>
        <taxon>Gammaproteobacteria</taxon>
        <taxon>Pasteurellales</taxon>
        <taxon>Pasteurellaceae</taxon>
        <taxon>Actinobacillus</taxon>
    </lineage>
</organism>
<dbReference type="Gene3D" id="2.40.128.130">
    <property type="entry name" value="Autotransporter beta-domain"/>
    <property type="match status" value="1"/>
</dbReference>
<sequence length="669" mass="73276">MKLSKLSLLLVSLYSVNTFANPNVVVFGDSLSDIGQNGWLHAATYNMPNGKLNKLYTQDIDPTLKASTKGGTDYAFSGGVIDSANFANPAALSKVPTVVVSGQIQQYLKHGVDKNAMHIVWAGGNDMAAILKGIQEKLADALPTPAQVQAAKEAMTKKLTDLGASLEKAVKAGKLPPQKAKEMLDSAKESAQKQAAAQTNAAVQNAVAKLMTPQNIALLKEKVGTMAKLMAQDVATLQKAGVNQIVLPTIPNVSITPEFQKLLAGAPPSMRSQVAQAASLLTDLVNRAITESVNQAGHNIVRINTNALFEDMLKHPQNYGLKYIQGDACGDNSSAAGKCTPAVIAKVKDPNSYLFADPFHPGPVAHKAFADYVLNVVNTPKAFAVLPSLLQQQTELSLEHLRHNDELNSNYSGLQVSVAHDQAKNVHMTHLNVAFHFNPNWQWQVQVSEGRNHLDSYQQTYLSNRSIVADTALRYNGDNYWLGALAGVNRGKFYTDRMNQIGLSTHEQQSHTTGKDFHFGVYGGYAWNFDPMTLIASADLTQSFKHIEGFNTGNDPLMQMYIQDRNQNSLVSGVELETRFQLDSFKPYVRTRLSREWHRSVESVNAYYNGSVFSTDVAKLKPYTWNVQAGVLYQPTDLPVSASVSVVRDLKQPLLPRNTVYQASLSYHF</sequence>
<dbReference type="Pfam" id="PF03797">
    <property type="entry name" value="Autotransporter"/>
    <property type="match status" value="1"/>
</dbReference>
<accession>A0A448TV55</accession>
<keyword evidence="4" id="KW-0378">Hydrolase</keyword>
<proteinExistence type="predicted"/>
<dbReference type="EMBL" id="LR134510">
    <property type="protein sequence ID" value="VEJ09812.1"/>
    <property type="molecule type" value="Genomic_DNA"/>
</dbReference>
<dbReference type="SUPFAM" id="SSF103515">
    <property type="entry name" value="Autotransporter"/>
    <property type="match status" value="1"/>
</dbReference>
<keyword evidence="1 2" id="KW-0732">Signal</keyword>
<dbReference type="PANTHER" id="PTHR45642">
    <property type="entry name" value="GDSL ESTERASE/LIPASE EXL3"/>
    <property type="match status" value="1"/>
</dbReference>
<dbReference type="AlphaFoldDB" id="A0A448TV55"/>
<dbReference type="InterPro" id="IPR036709">
    <property type="entry name" value="Autotransporte_beta_dom_sf"/>
</dbReference>
<dbReference type="InterPro" id="IPR050592">
    <property type="entry name" value="GDSL_lipolytic_enzyme"/>
</dbReference>
<gene>
    <name evidence="4" type="primary">lip-1</name>
    <name evidence="4" type="ORF">NCTC12871_01299</name>
</gene>
<dbReference type="EC" id="3.1.1.3" evidence="4"/>
<dbReference type="RefSeq" id="WP_126600048.1">
    <property type="nucleotide sequence ID" value="NZ_LR134510.1"/>
</dbReference>
<dbReference type="InterPro" id="IPR001087">
    <property type="entry name" value="GDSL"/>
</dbReference>
<keyword evidence="5" id="KW-1185">Reference proteome</keyword>
<evidence type="ECO:0000259" key="3">
    <source>
        <dbReference type="Pfam" id="PF03797"/>
    </source>
</evidence>
<feature type="chain" id="PRO_5018987548" evidence="2">
    <location>
        <begin position="21"/>
        <end position="669"/>
    </location>
</feature>
<protein>
    <submittedName>
        <fullName evidence="4">MapC protein</fullName>
        <ecNumber evidence="4">3.1.1.3</ecNumber>
    </submittedName>
</protein>
<dbReference type="OrthoDB" id="5292073at2"/>
<feature type="domain" description="Autotransporter" evidence="3">
    <location>
        <begin position="430"/>
        <end position="636"/>
    </location>
</feature>
<dbReference type="SUPFAM" id="SSF52266">
    <property type="entry name" value="SGNH hydrolase"/>
    <property type="match status" value="1"/>
</dbReference>
<dbReference type="InterPro" id="IPR036514">
    <property type="entry name" value="SGNH_hydro_sf"/>
</dbReference>
<reference evidence="4 5" key="1">
    <citation type="submission" date="2018-12" db="EMBL/GenBank/DDBJ databases">
        <authorList>
            <consortium name="Pathogen Informatics"/>
        </authorList>
    </citation>
    <scope>NUCLEOTIDE SEQUENCE [LARGE SCALE GENOMIC DNA]</scope>
    <source>
        <strain evidence="4 5">NCTC12871</strain>
    </source>
</reference>